<sequence length="66" mass="6776">MKLFHRALTTLTATALLCVAGAMLAAPAQADVDVHLILVDAHADGTIDLDVAGSRVISLPDPLDLG</sequence>
<dbReference type="EMBL" id="JAFMOF010000001">
    <property type="protein sequence ID" value="MBO0652790.1"/>
    <property type="molecule type" value="Genomic_DNA"/>
</dbReference>
<feature type="chain" id="PRO_5037989400" evidence="1">
    <location>
        <begin position="31"/>
        <end position="66"/>
    </location>
</feature>
<evidence type="ECO:0000313" key="3">
    <source>
        <dbReference type="Proteomes" id="UP000664781"/>
    </source>
</evidence>
<gene>
    <name evidence="2" type="ORF">J1792_08325</name>
</gene>
<feature type="signal peptide" evidence="1">
    <location>
        <begin position="1"/>
        <end position="30"/>
    </location>
</feature>
<protein>
    <submittedName>
        <fullName evidence="2">Uncharacterized protein</fullName>
    </submittedName>
</protein>
<organism evidence="2 3">
    <name type="scientific">Streptomyces triculaminicus</name>
    <dbReference type="NCBI Taxonomy" id="2816232"/>
    <lineage>
        <taxon>Bacteria</taxon>
        <taxon>Bacillati</taxon>
        <taxon>Actinomycetota</taxon>
        <taxon>Actinomycetes</taxon>
        <taxon>Kitasatosporales</taxon>
        <taxon>Streptomycetaceae</taxon>
        <taxon>Streptomyces</taxon>
    </lineage>
</organism>
<evidence type="ECO:0000313" key="2">
    <source>
        <dbReference type="EMBL" id="MBO0652790.1"/>
    </source>
</evidence>
<proteinExistence type="predicted"/>
<dbReference type="RefSeq" id="WP_207246909.1">
    <property type="nucleotide sequence ID" value="NZ_JAFMOF010000001.1"/>
</dbReference>
<dbReference type="Proteomes" id="UP000664781">
    <property type="component" value="Unassembled WGS sequence"/>
</dbReference>
<accession>A0A939FIV3</accession>
<keyword evidence="3" id="KW-1185">Reference proteome</keyword>
<dbReference type="AlphaFoldDB" id="A0A939FIV3"/>
<keyword evidence="1" id="KW-0732">Signal</keyword>
<evidence type="ECO:0000256" key="1">
    <source>
        <dbReference type="SAM" id="SignalP"/>
    </source>
</evidence>
<reference evidence="2" key="1">
    <citation type="submission" date="2021-03" db="EMBL/GenBank/DDBJ databases">
        <title>Streptomyces strains.</title>
        <authorList>
            <person name="Lund M.B."/>
            <person name="Toerring T."/>
        </authorList>
    </citation>
    <scope>NUCLEOTIDE SEQUENCE</scope>
    <source>
        <strain evidence="2">JCM 4242</strain>
    </source>
</reference>
<name>A0A939FIV3_9ACTN</name>
<comment type="caution">
    <text evidence="2">The sequence shown here is derived from an EMBL/GenBank/DDBJ whole genome shotgun (WGS) entry which is preliminary data.</text>
</comment>